<evidence type="ECO:0000256" key="6">
    <source>
        <dbReference type="ARBA" id="ARBA00023277"/>
    </source>
</evidence>
<organism evidence="11 12">
    <name type="scientific">Cladorrhinum samala</name>
    <dbReference type="NCBI Taxonomy" id="585594"/>
    <lineage>
        <taxon>Eukaryota</taxon>
        <taxon>Fungi</taxon>
        <taxon>Dikarya</taxon>
        <taxon>Ascomycota</taxon>
        <taxon>Pezizomycotina</taxon>
        <taxon>Sordariomycetes</taxon>
        <taxon>Sordariomycetidae</taxon>
        <taxon>Sordariales</taxon>
        <taxon>Podosporaceae</taxon>
        <taxon>Cladorrhinum</taxon>
    </lineage>
</organism>
<evidence type="ECO:0000256" key="7">
    <source>
        <dbReference type="ARBA" id="ARBA00023295"/>
    </source>
</evidence>
<evidence type="ECO:0000256" key="4">
    <source>
        <dbReference type="ARBA" id="ARBA00023001"/>
    </source>
</evidence>
<keyword evidence="7 9" id="KW-0326">Glycosidase</keyword>
<evidence type="ECO:0000313" key="12">
    <source>
        <dbReference type="Proteomes" id="UP001321749"/>
    </source>
</evidence>
<feature type="chain" id="PRO_5043597449" description="Glucanase" evidence="10">
    <location>
        <begin position="29"/>
        <end position="498"/>
    </location>
</feature>
<dbReference type="InterPro" id="IPR037019">
    <property type="entry name" value="Glyco_hydro_7_sf"/>
</dbReference>
<dbReference type="Proteomes" id="UP001321749">
    <property type="component" value="Unassembled WGS sequence"/>
</dbReference>
<evidence type="ECO:0000313" key="11">
    <source>
        <dbReference type="EMBL" id="KAK4466784.1"/>
    </source>
</evidence>
<keyword evidence="12" id="KW-1185">Reference proteome</keyword>
<gene>
    <name evidence="11" type="ORF">QBC42DRAFT_165788</name>
</gene>
<dbReference type="EMBL" id="MU864929">
    <property type="protein sequence ID" value="KAK4466784.1"/>
    <property type="molecule type" value="Genomic_DNA"/>
</dbReference>
<keyword evidence="4 9" id="KW-0136">Cellulose degradation</keyword>
<dbReference type="InterPro" id="IPR001722">
    <property type="entry name" value="Glyco_hydro_7"/>
</dbReference>
<dbReference type="SUPFAM" id="SSF49899">
    <property type="entry name" value="Concanavalin A-like lectins/glucanases"/>
    <property type="match status" value="1"/>
</dbReference>
<proteinExistence type="inferred from homology"/>
<dbReference type="PANTHER" id="PTHR33753:SF1">
    <property type="entry name" value="ENDO-BETA-1,4-GLUCANASE CELB"/>
    <property type="match status" value="1"/>
</dbReference>
<comment type="caution">
    <text evidence="11">The sequence shown here is derived from an EMBL/GenBank/DDBJ whole genome shotgun (WGS) entry which is preliminary data.</text>
</comment>
<name>A0AAV9I453_9PEZI</name>
<evidence type="ECO:0000256" key="8">
    <source>
        <dbReference type="ARBA" id="ARBA00023326"/>
    </source>
</evidence>
<dbReference type="InterPro" id="IPR013320">
    <property type="entry name" value="ConA-like_dom_sf"/>
</dbReference>
<keyword evidence="6" id="KW-0119">Carbohydrate metabolism</keyword>
<dbReference type="GO" id="GO:0030245">
    <property type="term" value="P:cellulose catabolic process"/>
    <property type="evidence" value="ECO:0007669"/>
    <property type="project" value="UniProtKB-KW"/>
</dbReference>
<dbReference type="PRINTS" id="PR00734">
    <property type="entry name" value="GLHYDRLASE7"/>
</dbReference>
<protein>
    <recommendedName>
        <fullName evidence="9">Glucanase</fullName>
        <ecNumber evidence="9">3.2.1.-</ecNumber>
    </recommendedName>
</protein>
<dbReference type="PANTHER" id="PTHR33753">
    <property type="entry name" value="1,4-BETA-D-GLUCAN CELLOBIOHYDROLASE B"/>
    <property type="match status" value="1"/>
</dbReference>
<keyword evidence="5" id="KW-0325">Glycoprotein</keyword>
<comment type="similarity">
    <text evidence="2 9">Belongs to the glycosyl hydrolase 7 (cellulase C) family.</text>
</comment>
<evidence type="ECO:0000256" key="9">
    <source>
        <dbReference type="RuleBase" id="RU361164"/>
    </source>
</evidence>
<dbReference type="AlphaFoldDB" id="A0AAV9I453"/>
<comment type="catalytic activity">
    <reaction evidence="1">
        <text>Endohydrolysis of (1-&gt;4)-beta-D-glucosidic linkages in cellulose, lichenin and cereal beta-D-glucans.</text>
        <dbReference type="EC" id="3.2.1.4"/>
    </reaction>
</comment>
<dbReference type="EC" id="3.2.1.-" evidence="9"/>
<evidence type="ECO:0000256" key="3">
    <source>
        <dbReference type="ARBA" id="ARBA00022801"/>
    </source>
</evidence>
<dbReference type="CDD" id="cd07999">
    <property type="entry name" value="GH7_CBH_EG"/>
    <property type="match status" value="1"/>
</dbReference>
<evidence type="ECO:0000256" key="1">
    <source>
        <dbReference type="ARBA" id="ARBA00000966"/>
    </source>
</evidence>
<feature type="signal peptide" evidence="10">
    <location>
        <begin position="1"/>
        <end position="28"/>
    </location>
</feature>
<reference evidence="11" key="2">
    <citation type="submission" date="2023-06" db="EMBL/GenBank/DDBJ databases">
        <authorList>
            <consortium name="Lawrence Berkeley National Laboratory"/>
            <person name="Mondo S.J."/>
            <person name="Hensen N."/>
            <person name="Bonometti L."/>
            <person name="Westerberg I."/>
            <person name="Brannstrom I.O."/>
            <person name="Guillou S."/>
            <person name="Cros-Aarteil S."/>
            <person name="Calhoun S."/>
            <person name="Haridas S."/>
            <person name="Kuo A."/>
            <person name="Pangilinan J."/>
            <person name="Riley R."/>
            <person name="Labutti K."/>
            <person name="Andreopoulos B."/>
            <person name="Lipzen A."/>
            <person name="Chen C."/>
            <person name="Yanf M."/>
            <person name="Daum C."/>
            <person name="Ng V."/>
            <person name="Clum A."/>
            <person name="Steindorff A."/>
            <person name="Ohm R."/>
            <person name="Martin F."/>
            <person name="Silar P."/>
            <person name="Natvig D."/>
            <person name="Lalanne C."/>
            <person name="Gautier V."/>
            <person name="Ament-Velasquez S.L."/>
            <person name="Kruys A."/>
            <person name="Hutchinson M.I."/>
            <person name="Powell A.J."/>
            <person name="Barry K."/>
            <person name="Miller A.N."/>
            <person name="Grigoriev I.V."/>
            <person name="Debuchy R."/>
            <person name="Gladieux P."/>
            <person name="Thoren M.H."/>
            <person name="Johannesson H."/>
        </authorList>
    </citation>
    <scope>NUCLEOTIDE SEQUENCE</scope>
    <source>
        <strain evidence="11">PSN324</strain>
    </source>
</reference>
<reference evidence="11" key="1">
    <citation type="journal article" date="2023" name="Mol. Phylogenet. Evol.">
        <title>Genome-scale phylogeny and comparative genomics of the fungal order Sordariales.</title>
        <authorList>
            <person name="Hensen N."/>
            <person name="Bonometti L."/>
            <person name="Westerberg I."/>
            <person name="Brannstrom I.O."/>
            <person name="Guillou S."/>
            <person name="Cros-Aarteil S."/>
            <person name="Calhoun S."/>
            <person name="Haridas S."/>
            <person name="Kuo A."/>
            <person name="Mondo S."/>
            <person name="Pangilinan J."/>
            <person name="Riley R."/>
            <person name="LaButti K."/>
            <person name="Andreopoulos B."/>
            <person name="Lipzen A."/>
            <person name="Chen C."/>
            <person name="Yan M."/>
            <person name="Daum C."/>
            <person name="Ng V."/>
            <person name="Clum A."/>
            <person name="Steindorff A."/>
            <person name="Ohm R.A."/>
            <person name="Martin F."/>
            <person name="Silar P."/>
            <person name="Natvig D.O."/>
            <person name="Lalanne C."/>
            <person name="Gautier V."/>
            <person name="Ament-Velasquez S.L."/>
            <person name="Kruys A."/>
            <person name="Hutchinson M.I."/>
            <person name="Powell A.J."/>
            <person name="Barry K."/>
            <person name="Miller A.N."/>
            <person name="Grigoriev I.V."/>
            <person name="Debuchy R."/>
            <person name="Gladieux P."/>
            <person name="Hiltunen Thoren M."/>
            <person name="Johannesson H."/>
        </authorList>
    </citation>
    <scope>NUCLEOTIDE SEQUENCE</scope>
    <source>
        <strain evidence="11">PSN324</strain>
    </source>
</reference>
<dbReference type="Pfam" id="PF00840">
    <property type="entry name" value="Glyco_hydro_7"/>
    <property type="match status" value="1"/>
</dbReference>
<keyword evidence="3 9" id="KW-0378">Hydrolase</keyword>
<sequence length="498" mass="51390">MSPPSLAAALLPTVLLSLLASGPSPVLSQKIGTLTPEHHPRLPTQVCTSSSGCTTRKTTLVTDALSRHFHLDSDPSVSCNPLPVSNATACPDGPEACARSCVLEGVDYGSIGVSAAGTGLTLRQYLFDGQRYRSVSPRVYLLGEDEQNYEMLKLLGGELSFDVDLSRLGCGMNGAVYLSEMDPGGNRGGEAGNEAGASYGTGYCDAQCFTDPGWINGQPNLNQSGACCNEMDIWEANSQATVFTPHTCSGVGSFLCAGDDCKRTAAGSGVCDKNGCGINTYGLGNPSFYGPGLAVDTSRPFTVVTQFLTDDGTTSGTLTEIKRLYVQGGKVIPNTAETTNANVRNIPGGYDGALSQDYCVARNTSDFLRLGGMQGMGQSLARGMVLIFSIWNSPGDFMKWLDGDEGRNGPCNATAGDPAGIVAANPDVSVTFSNIRWGDIGSTFNGTAAAEGSSGGAGAAAEIVAGKGVTAQSGVTRRESLVTGVVLVVAAFVGVILS</sequence>
<evidence type="ECO:0000256" key="10">
    <source>
        <dbReference type="SAM" id="SignalP"/>
    </source>
</evidence>
<keyword evidence="10" id="KW-0732">Signal</keyword>
<evidence type="ECO:0000256" key="2">
    <source>
        <dbReference type="ARBA" id="ARBA00006044"/>
    </source>
</evidence>
<evidence type="ECO:0000256" key="5">
    <source>
        <dbReference type="ARBA" id="ARBA00023180"/>
    </source>
</evidence>
<accession>A0AAV9I453</accession>
<keyword evidence="8 9" id="KW-0624">Polysaccharide degradation</keyword>
<dbReference type="Gene3D" id="2.70.100.10">
    <property type="entry name" value="Glycoside hydrolase, family 7, domain"/>
    <property type="match status" value="1"/>
</dbReference>
<dbReference type="GO" id="GO:0008810">
    <property type="term" value="F:cellulase activity"/>
    <property type="evidence" value="ECO:0007669"/>
    <property type="project" value="UniProtKB-EC"/>
</dbReference>